<dbReference type="AlphaFoldDB" id="A0A8J3C9Q6"/>
<feature type="transmembrane region" description="Helical" evidence="1">
    <location>
        <begin position="164"/>
        <end position="190"/>
    </location>
</feature>
<gene>
    <name evidence="2" type="ORF">GCM10012275_00780</name>
</gene>
<comment type="caution">
    <text evidence="2">The sequence shown here is derived from an EMBL/GenBank/DDBJ whole genome shotgun (WGS) entry which is preliminary data.</text>
</comment>
<feature type="transmembrane region" description="Helical" evidence="1">
    <location>
        <begin position="140"/>
        <end position="157"/>
    </location>
</feature>
<accession>A0A8J3C9Q6</accession>
<feature type="transmembrane region" description="Helical" evidence="1">
    <location>
        <begin position="109"/>
        <end position="134"/>
    </location>
</feature>
<dbReference type="EMBL" id="BMMK01000001">
    <property type="protein sequence ID" value="GGM33178.1"/>
    <property type="molecule type" value="Genomic_DNA"/>
</dbReference>
<keyword evidence="1" id="KW-0812">Transmembrane</keyword>
<dbReference type="Proteomes" id="UP000637578">
    <property type="component" value="Unassembled WGS sequence"/>
</dbReference>
<name>A0A8J3C9Q6_9PSEU</name>
<keyword evidence="1" id="KW-0472">Membrane</keyword>
<sequence>MNWTEHVDAYCERTGPGLLAEPFNAVSNVAFLLAALALWRMLRHVGRPVPASLLTLVVLVVAIGLGSTAFHTFATGWAGLTDVLPITAFLLFGLVCYLHWFWAVPWRFAWAAVPAFLLFAATVVTMATATFGPLPGGTGYLFPLALLLAGGLGLLARAPHPGRVLLSCAAIFAVSLLLRTVDGTVCPIFGVGTHFLWHLLNAVVLYGVGYAFGLRWAFPAGRAPEPRKGPATPSG</sequence>
<feature type="transmembrane region" description="Helical" evidence="1">
    <location>
        <begin position="83"/>
        <end position="102"/>
    </location>
</feature>
<feature type="transmembrane region" description="Helical" evidence="1">
    <location>
        <begin position="196"/>
        <end position="218"/>
    </location>
</feature>
<keyword evidence="1" id="KW-1133">Transmembrane helix</keyword>
<reference evidence="2" key="1">
    <citation type="journal article" date="2014" name="Int. J. Syst. Evol. Microbiol.">
        <title>Complete genome sequence of Corynebacterium casei LMG S-19264T (=DSM 44701T), isolated from a smear-ripened cheese.</title>
        <authorList>
            <consortium name="US DOE Joint Genome Institute (JGI-PGF)"/>
            <person name="Walter F."/>
            <person name="Albersmeier A."/>
            <person name="Kalinowski J."/>
            <person name="Ruckert C."/>
        </authorList>
    </citation>
    <scope>NUCLEOTIDE SEQUENCE</scope>
    <source>
        <strain evidence="2">CGMCC 4.5737</strain>
    </source>
</reference>
<dbReference type="RefSeq" id="WP_189052778.1">
    <property type="nucleotide sequence ID" value="NZ_BMMK01000001.1"/>
</dbReference>
<reference evidence="2" key="2">
    <citation type="submission" date="2020-09" db="EMBL/GenBank/DDBJ databases">
        <authorList>
            <person name="Sun Q."/>
            <person name="Zhou Y."/>
        </authorList>
    </citation>
    <scope>NUCLEOTIDE SEQUENCE</scope>
    <source>
        <strain evidence="2">CGMCC 4.5737</strain>
    </source>
</reference>
<proteinExistence type="predicted"/>
<evidence type="ECO:0000313" key="2">
    <source>
        <dbReference type="EMBL" id="GGM33178.1"/>
    </source>
</evidence>
<evidence type="ECO:0000313" key="3">
    <source>
        <dbReference type="Proteomes" id="UP000637578"/>
    </source>
</evidence>
<feature type="transmembrane region" description="Helical" evidence="1">
    <location>
        <begin position="22"/>
        <end position="39"/>
    </location>
</feature>
<evidence type="ECO:0000256" key="1">
    <source>
        <dbReference type="SAM" id="Phobius"/>
    </source>
</evidence>
<feature type="transmembrane region" description="Helical" evidence="1">
    <location>
        <begin position="51"/>
        <end position="71"/>
    </location>
</feature>
<keyword evidence="3" id="KW-1185">Reference proteome</keyword>
<protein>
    <submittedName>
        <fullName evidence="2">Membrane protein</fullName>
    </submittedName>
</protein>
<organism evidence="2 3">
    <name type="scientific">Longimycelium tulufanense</name>
    <dbReference type="NCBI Taxonomy" id="907463"/>
    <lineage>
        <taxon>Bacteria</taxon>
        <taxon>Bacillati</taxon>
        <taxon>Actinomycetota</taxon>
        <taxon>Actinomycetes</taxon>
        <taxon>Pseudonocardiales</taxon>
        <taxon>Pseudonocardiaceae</taxon>
        <taxon>Longimycelium</taxon>
    </lineage>
</organism>